<proteinExistence type="inferred from homology"/>
<evidence type="ECO:0000256" key="2">
    <source>
        <dbReference type="ARBA" id="ARBA00022540"/>
    </source>
</evidence>
<dbReference type="Pfam" id="PF01652">
    <property type="entry name" value="IF4E"/>
    <property type="match status" value="1"/>
</dbReference>
<comment type="similarity">
    <text evidence="1 6">Belongs to the eukaryotic initiation factor 4E family.</text>
</comment>
<reference evidence="7" key="1">
    <citation type="submission" date="2021-01" db="EMBL/GenBank/DDBJ databases">
        <authorList>
            <person name="Corre E."/>
            <person name="Pelletier E."/>
            <person name="Niang G."/>
            <person name="Scheremetjew M."/>
            <person name="Finn R."/>
            <person name="Kale V."/>
            <person name="Holt S."/>
            <person name="Cochrane G."/>
            <person name="Meng A."/>
            <person name="Brown T."/>
            <person name="Cohen L."/>
        </authorList>
    </citation>
    <scope>NUCLEOTIDE SEQUENCE</scope>
    <source>
        <strain evidence="7">Isolate 1302-5</strain>
    </source>
</reference>
<dbReference type="SUPFAM" id="SSF55418">
    <property type="entry name" value="eIF4e-like"/>
    <property type="match status" value="1"/>
</dbReference>
<evidence type="ECO:0000256" key="4">
    <source>
        <dbReference type="ARBA" id="ARBA00022884"/>
    </source>
</evidence>
<dbReference type="GO" id="GO:0006417">
    <property type="term" value="P:regulation of translation"/>
    <property type="evidence" value="ECO:0007669"/>
    <property type="project" value="UniProtKB-KW"/>
</dbReference>
<evidence type="ECO:0000256" key="5">
    <source>
        <dbReference type="ARBA" id="ARBA00022917"/>
    </source>
</evidence>
<dbReference type="InterPro" id="IPR023398">
    <property type="entry name" value="TIF_eIF4e-like"/>
</dbReference>
<evidence type="ECO:0000256" key="6">
    <source>
        <dbReference type="RuleBase" id="RU004374"/>
    </source>
</evidence>
<evidence type="ECO:0008006" key="8">
    <source>
        <dbReference type="Google" id="ProtNLM"/>
    </source>
</evidence>
<dbReference type="GO" id="GO:0003743">
    <property type="term" value="F:translation initiation factor activity"/>
    <property type="evidence" value="ECO:0007669"/>
    <property type="project" value="UniProtKB-KW"/>
</dbReference>
<dbReference type="GO" id="GO:0016281">
    <property type="term" value="C:eukaryotic translation initiation factor 4F complex"/>
    <property type="evidence" value="ECO:0007669"/>
    <property type="project" value="TreeGrafter"/>
</dbReference>
<evidence type="ECO:0000256" key="3">
    <source>
        <dbReference type="ARBA" id="ARBA00022845"/>
    </source>
</evidence>
<evidence type="ECO:0000313" key="7">
    <source>
        <dbReference type="EMBL" id="CAE2209434.1"/>
    </source>
</evidence>
<organism evidence="7">
    <name type="scientific">Odontella aurita</name>
    <dbReference type="NCBI Taxonomy" id="265563"/>
    <lineage>
        <taxon>Eukaryota</taxon>
        <taxon>Sar</taxon>
        <taxon>Stramenopiles</taxon>
        <taxon>Ochrophyta</taxon>
        <taxon>Bacillariophyta</taxon>
        <taxon>Mediophyceae</taxon>
        <taxon>Biddulphiophycidae</taxon>
        <taxon>Eupodiscales</taxon>
        <taxon>Odontellaceae</taxon>
        <taxon>Odontella</taxon>
    </lineage>
</organism>
<dbReference type="GO" id="GO:0000340">
    <property type="term" value="F:RNA 7-methylguanosine cap binding"/>
    <property type="evidence" value="ECO:0007669"/>
    <property type="project" value="TreeGrafter"/>
</dbReference>
<keyword evidence="3" id="KW-0810">Translation regulation</keyword>
<keyword evidence="2 6" id="KW-0396">Initiation factor</keyword>
<dbReference type="PANTHER" id="PTHR11960:SF8">
    <property type="entry name" value="EUKARYOTIC TRANSLATION INITIATION FACTOR 4E1-RELATED"/>
    <property type="match status" value="1"/>
</dbReference>
<keyword evidence="4 6" id="KW-0694">RNA-binding</keyword>
<keyword evidence="5 6" id="KW-0648">Protein biosynthesis</keyword>
<evidence type="ECO:0000256" key="1">
    <source>
        <dbReference type="ARBA" id="ARBA00009860"/>
    </source>
</evidence>
<gene>
    <name evidence="7" type="ORF">OAUR00152_LOCUS3965</name>
</gene>
<sequence length="193" mass="22154">MTKKDIALTPLHHKWVLWFDNPRLAPEGTTWRENLKECGKFDSVEKFWEVFNNVKPASQLATNGNYHIFREGIEPMWEDEGNVKGGKFVLTIPKKDSKEGRCDEWWLFTVLAVIGETMDTGGDELCGTVVSIRKSQDRIALWLKSCNSKPCMEIGERWKKALEVSNKTKLKYQSHKDAAASGRSFKNEVLFEV</sequence>
<dbReference type="InterPro" id="IPR001040">
    <property type="entry name" value="TIF_eIF_4E"/>
</dbReference>
<dbReference type="PANTHER" id="PTHR11960">
    <property type="entry name" value="EUKARYOTIC TRANSLATION INITIATION FACTOR 4E RELATED"/>
    <property type="match status" value="1"/>
</dbReference>
<dbReference type="EMBL" id="HBKQ01005830">
    <property type="protein sequence ID" value="CAE2209434.1"/>
    <property type="molecule type" value="Transcribed_RNA"/>
</dbReference>
<dbReference type="Gene3D" id="3.30.760.10">
    <property type="entry name" value="RNA Cap, Translation Initiation Factor Eif4e"/>
    <property type="match status" value="1"/>
</dbReference>
<accession>A0A7S4HU31</accession>
<protein>
    <recommendedName>
        <fullName evidence="8">Eukaryotic translation initiation factor 4E</fullName>
    </recommendedName>
</protein>
<name>A0A7S4HU31_9STRA</name>
<dbReference type="AlphaFoldDB" id="A0A7S4HU31"/>